<proteinExistence type="predicted"/>
<dbReference type="PANTHER" id="PTHR31973">
    <property type="entry name" value="POLYPROTEIN, PUTATIVE-RELATED"/>
    <property type="match status" value="1"/>
</dbReference>
<reference evidence="3" key="1">
    <citation type="submission" date="2025-08" db="UniProtKB">
        <authorList>
            <consortium name="RefSeq"/>
        </authorList>
    </citation>
    <scope>IDENTIFICATION</scope>
    <source>
        <tissue evidence="3">Leaves</tissue>
    </source>
</reference>
<dbReference type="RefSeq" id="XP_071933180.1">
    <property type="nucleotide sequence ID" value="XM_072077079.1"/>
</dbReference>
<organism evidence="2 3">
    <name type="scientific">Coffea arabica</name>
    <name type="common">Arabian coffee</name>
    <dbReference type="NCBI Taxonomy" id="13443"/>
    <lineage>
        <taxon>Eukaryota</taxon>
        <taxon>Viridiplantae</taxon>
        <taxon>Streptophyta</taxon>
        <taxon>Embryophyta</taxon>
        <taxon>Tracheophyta</taxon>
        <taxon>Spermatophyta</taxon>
        <taxon>Magnoliopsida</taxon>
        <taxon>eudicotyledons</taxon>
        <taxon>Gunneridae</taxon>
        <taxon>Pentapetalae</taxon>
        <taxon>asterids</taxon>
        <taxon>lamiids</taxon>
        <taxon>Gentianales</taxon>
        <taxon>Rubiaceae</taxon>
        <taxon>Ixoroideae</taxon>
        <taxon>Gardenieae complex</taxon>
        <taxon>Bertiereae - Coffeeae clade</taxon>
        <taxon>Coffeeae</taxon>
        <taxon>Coffea</taxon>
    </lineage>
</organism>
<dbReference type="Proteomes" id="UP001652660">
    <property type="component" value="Chromosome 2c"/>
</dbReference>
<dbReference type="InterPro" id="IPR018289">
    <property type="entry name" value="MULE_transposase_dom"/>
</dbReference>
<protein>
    <recommendedName>
        <fullName evidence="1">MULE transposase domain-containing protein</fullName>
    </recommendedName>
</protein>
<evidence type="ECO:0000313" key="3">
    <source>
        <dbReference type="RefSeq" id="XP_071933180.1"/>
    </source>
</evidence>
<name>A0ABM4WN08_COFAR</name>
<evidence type="ECO:0000313" key="2">
    <source>
        <dbReference type="Proteomes" id="UP001652660"/>
    </source>
</evidence>
<keyword evidence="2" id="KW-1185">Reference proteome</keyword>
<evidence type="ECO:0000259" key="1">
    <source>
        <dbReference type="Pfam" id="PF10551"/>
    </source>
</evidence>
<sequence>MYEIQKSNPDSSIILKTVDGTSKGQQRFQRLCMYFHGVKQGFLVGCRPLIGVDGTFLKGIVGGVQLIAVGLDANNSIFPVAYATVEGENKESWTWFFKLLKEDLKIERDYEWTIMSDKHKGLIQACGQVFPNAAHRFCVKYLHNNFSISGFKGEALRRALWAAAKATAPAEFVSKMEDMAAIDLDAAKWFDDKPPSQWSKTHFSTYLKCDVLLNNICEYFNSKILDVREKLIIEMIKLLRLYMMQRMKQNRDIA</sequence>
<dbReference type="PANTHER" id="PTHR31973:SF191">
    <property type="entry name" value="OS05G0489400 PROTEIN"/>
    <property type="match status" value="1"/>
</dbReference>
<accession>A0ABM4WN08</accession>
<feature type="domain" description="MULE transposase" evidence="1">
    <location>
        <begin position="50"/>
        <end position="144"/>
    </location>
</feature>
<dbReference type="GeneID" id="140035729"/>
<gene>
    <name evidence="3" type="primary">LOC140035729</name>
</gene>
<dbReference type="Pfam" id="PF10551">
    <property type="entry name" value="MULE"/>
    <property type="match status" value="1"/>
</dbReference>